<evidence type="ECO:0000256" key="3">
    <source>
        <dbReference type="ARBA" id="ARBA00009358"/>
    </source>
</evidence>
<comment type="function">
    <text evidence="13">Component of the coat protein complex II (COPII) which promotes the formation of transport vesicles from the endoplasmic reticulum (ER). The coat has two main functions, the physical deformation of the endoplasmic reticulum membrane into vesicles and the selection of cargo molecules.</text>
</comment>
<keyword evidence="5" id="KW-0963">Cytoplasm</keyword>
<organism evidence="20 21">
    <name type="scientific">Oncorhynchus kisutch</name>
    <name type="common">Coho salmon</name>
    <name type="synonym">Salmo kisutch</name>
    <dbReference type="NCBI Taxonomy" id="8019"/>
    <lineage>
        <taxon>Eukaryota</taxon>
        <taxon>Metazoa</taxon>
        <taxon>Chordata</taxon>
        <taxon>Craniata</taxon>
        <taxon>Vertebrata</taxon>
        <taxon>Euteleostomi</taxon>
        <taxon>Actinopterygii</taxon>
        <taxon>Neopterygii</taxon>
        <taxon>Teleostei</taxon>
        <taxon>Protacanthopterygii</taxon>
        <taxon>Salmoniformes</taxon>
        <taxon>Salmonidae</taxon>
        <taxon>Salmoninae</taxon>
        <taxon>Oncorhynchus</taxon>
    </lineage>
</organism>
<keyword evidence="12" id="KW-0968">Cytoplasmic vesicle</keyword>
<dbReference type="AlphaFoldDB" id="A0A8C7HUI7"/>
<dbReference type="FunFam" id="1.25.40.1030:FF:000011">
    <property type="entry name" value="SEC31 homolog B, COPII coat complex component"/>
    <property type="match status" value="1"/>
</dbReference>
<dbReference type="PROSITE" id="PS50294">
    <property type="entry name" value="WD_REPEATS_REGION"/>
    <property type="match status" value="1"/>
</dbReference>
<keyword evidence="10" id="KW-0653">Protein transport</keyword>
<dbReference type="Pfam" id="PF12931">
    <property type="entry name" value="TPR_Sec16"/>
    <property type="match status" value="1"/>
</dbReference>
<name>A0A8C7HUI7_ONCKI</name>
<dbReference type="GO" id="GO:0005198">
    <property type="term" value="F:structural molecule activity"/>
    <property type="evidence" value="ECO:0007669"/>
    <property type="project" value="TreeGrafter"/>
</dbReference>
<keyword evidence="21" id="KW-1185">Reference proteome</keyword>
<dbReference type="SMART" id="SM00320">
    <property type="entry name" value="WD40"/>
    <property type="match status" value="5"/>
</dbReference>
<evidence type="ECO:0000256" key="12">
    <source>
        <dbReference type="ARBA" id="ARBA00023329"/>
    </source>
</evidence>
<feature type="compositionally biased region" description="Pro residues" evidence="18">
    <location>
        <begin position="906"/>
        <end position="915"/>
    </location>
</feature>
<evidence type="ECO:0000256" key="14">
    <source>
        <dbReference type="ARBA" id="ARBA00039468"/>
    </source>
</evidence>
<keyword evidence="7" id="KW-0677">Repeat</keyword>
<keyword evidence="11" id="KW-0472">Membrane</keyword>
<feature type="repeat" description="WD" evidence="17">
    <location>
        <begin position="117"/>
        <end position="159"/>
    </location>
</feature>
<dbReference type="InterPro" id="IPR001680">
    <property type="entry name" value="WD40_rpt"/>
</dbReference>
<dbReference type="PANTHER" id="PTHR13923">
    <property type="entry name" value="SEC31-RELATED PROTEIN"/>
    <property type="match status" value="1"/>
</dbReference>
<evidence type="ECO:0000256" key="7">
    <source>
        <dbReference type="ARBA" id="ARBA00022737"/>
    </source>
</evidence>
<proteinExistence type="inferred from homology"/>
<dbReference type="GeneTree" id="ENSGT00390000003175"/>
<evidence type="ECO:0000313" key="20">
    <source>
        <dbReference type="Ensembl" id="ENSOKIP00005062247.1"/>
    </source>
</evidence>
<dbReference type="FunFam" id="1.20.940.10:FF:000001">
    <property type="entry name" value="Protein transport protein Sec31A isoform A"/>
    <property type="match status" value="1"/>
</dbReference>
<evidence type="ECO:0000256" key="2">
    <source>
        <dbReference type="ARBA" id="ARBA00004406"/>
    </source>
</evidence>
<dbReference type="GO" id="GO:0015031">
    <property type="term" value="P:protein transport"/>
    <property type="evidence" value="ECO:0007669"/>
    <property type="project" value="UniProtKB-KW"/>
</dbReference>
<accession>A0A8C7HUI7</accession>
<feature type="region of interest" description="Disordered" evidence="18">
    <location>
        <begin position="861"/>
        <end position="994"/>
    </location>
</feature>
<evidence type="ECO:0000256" key="17">
    <source>
        <dbReference type="PROSITE-ProRule" id="PRU00221"/>
    </source>
</evidence>
<dbReference type="InterPro" id="IPR040251">
    <property type="entry name" value="SEC31-like"/>
</dbReference>
<protein>
    <recommendedName>
        <fullName evidence="14">Protein transport protein Sec31A</fullName>
    </recommendedName>
    <alternativeName>
        <fullName evidence="16">SEC31-like protein 1</fullName>
    </alternativeName>
    <alternativeName>
        <fullName evidence="15">SEC31-related protein A</fullName>
    </alternativeName>
</protein>
<dbReference type="InterPro" id="IPR024298">
    <property type="entry name" value="Sec16_Sec23-bd"/>
</dbReference>
<dbReference type="GO" id="GO:0070971">
    <property type="term" value="C:endoplasmic reticulum exit site"/>
    <property type="evidence" value="ECO:0007669"/>
    <property type="project" value="TreeGrafter"/>
</dbReference>
<reference evidence="20" key="1">
    <citation type="submission" date="2025-08" db="UniProtKB">
        <authorList>
            <consortium name="Ensembl"/>
        </authorList>
    </citation>
    <scope>IDENTIFICATION</scope>
</reference>
<evidence type="ECO:0000259" key="19">
    <source>
        <dbReference type="Pfam" id="PF12931"/>
    </source>
</evidence>
<keyword evidence="8" id="KW-0256">Endoplasmic reticulum</keyword>
<sequence length="1119" mass="121290">MRLKEIQRTAHPAWSPAPHHPICLALGTSAQQLDASFNTTAALEIFQVDFADPSLGMKLKGSLPTSNRLHSLVWVNFGAGEDGLGGRLIGGSDNGTVTVYSPEAIVTSGAEAIIGQSDKHTGPVRALDFNPFQSNLLASGANDSEIYIWDLNNFSNPMTPGTKSQPPEDISVVSWNRQVQHILASANPSGKAVVWDLRKNEPIIKISDHSNRMHCSGMLWHPEVATQLVLASEDDRMPVIQMWDLRFATSPLKVLENHTRGLLSIAWSQADPELLLSKVPAFLLCSIGPRHLSLPRVIYELPTTNQWCFDIQWCPRNPALLSAASFDGWISVYSVMGGSLEAQQQSRADQISSSFDTMDPFGTGQVLPPLQVPQPTPQTTLVAPLKKPPKWVRRPVGASFAFGGKLITFESPKAPVQSPQPVPVPRQVFVSQVTTETELLQRSRELQAALQSGSLSDYCQAKIHKAPTDSEQDIWRFLLVNFEDEARVKFLRLLGFSKEDLERKISTCLGKNLQPNGHGVDANDLAEKIQLLSTQVSPGTNLFIIPPQPQDKEKKISFPIPVSAGTLLYAPVVLDADGLISQALLVGNFEGAVDLCLNEGRYAEAILLAISGGQELLQKTQQTYLDEQRNSISMLISSVVTQNWGDIVQSCALENWKEALAALLTYAHPKEFAHLCETLGSRLEGERTEKRCLQACLCYICSGNIEKLVECWALQRDCSSPLVLEDLVEKMMVLRKSVERLRNSEVAVQSPILADKLTHYAGLLASQGSLATALSYLPDTSDQVNTTSHSSSDTLSTRTCFKHVLVFQRHCVFSLLDRVQTCSLICKYYSVTCQTLLQTGLDVTCLSPVCSGFSPLQPFQPQQHPMSAGLGGPGLSAFPPGPAMPGSSLSGPPLPPFSAPGGLPTMPSPGPPPSGFTPTSLPSGPMPPSYQQPGAPVGMYPPGGSHLHSQGPPAGPPSGPYPPLGPGYPQGGPGAPAVKSFSAPSVAPPPTGTDHDAIHVLRPKCHPMPEIPTEHMVLKQTFDSLVQRCQLAAQDPQTKRKLEDASKRLGYLYDKLREQTLSNNILGGLHEISRCVAGQNYQRGLEVHTAVVTSSNFSEIQAFMPILKVVMTIANKLGV</sequence>
<keyword evidence="4" id="KW-0813">Transport</keyword>
<reference evidence="20" key="2">
    <citation type="submission" date="2025-09" db="UniProtKB">
        <authorList>
            <consortium name="Ensembl"/>
        </authorList>
    </citation>
    <scope>IDENTIFICATION</scope>
</reference>
<dbReference type="InterPro" id="IPR036322">
    <property type="entry name" value="WD40_repeat_dom_sf"/>
</dbReference>
<dbReference type="Pfam" id="PF00400">
    <property type="entry name" value="WD40"/>
    <property type="match status" value="1"/>
</dbReference>
<dbReference type="PROSITE" id="PS00678">
    <property type="entry name" value="WD_REPEATS_1"/>
    <property type="match status" value="1"/>
</dbReference>
<evidence type="ECO:0000256" key="9">
    <source>
        <dbReference type="ARBA" id="ARBA00022892"/>
    </source>
</evidence>
<evidence type="ECO:0000313" key="21">
    <source>
        <dbReference type="Proteomes" id="UP000694557"/>
    </source>
</evidence>
<dbReference type="InterPro" id="IPR015943">
    <property type="entry name" value="WD40/YVTN_repeat-like_dom_sf"/>
</dbReference>
<evidence type="ECO:0000256" key="1">
    <source>
        <dbReference type="ARBA" id="ARBA00004299"/>
    </source>
</evidence>
<dbReference type="Gene3D" id="1.25.40.1030">
    <property type="match status" value="1"/>
</dbReference>
<dbReference type="Ensembl" id="ENSOKIT00005066151.1">
    <property type="protein sequence ID" value="ENSOKIP00005062247.1"/>
    <property type="gene ID" value="ENSOKIG00005026208.1"/>
</dbReference>
<feature type="compositionally biased region" description="Pro residues" evidence="18">
    <location>
        <begin position="953"/>
        <end position="966"/>
    </location>
</feature>
<dbReference type="SUPFAM" id="SSF50978">
    <property type="entry name" value="WD40 repeat-like"/>
    <property type="match status" value="1"/>
</dbReference>
<dbReference type="GO" id="GO:0007029">
    <property type="term" value="P:endoplasmic reticulum organization"/>
    <property type="evidence" value="ECO:0007669"/>
    <property type="project" value="TreeGrafter"/>
</dbReference>
<dbReference type="GO" id="GO:0030127">
    <property type="term" value="C:COPII vesicle coat"/>
    <property type="evidence" value="ECO:0007669"/>
    <property type="project" value="TreeGrafter"/>
</dbReference>
<dbReference type="PROSITE" id="PS50082">
    <property type="entry name" value="WD_REPEATS_2"/>
    <property type="match status" value="1"/>
</dbReference>
<dbReference type="GO" id="GO:0005789">
    <property type="term" value="C:endoplasmic reticulum membrane"/>
    <property type="evidence" value="ECO:0007669"/>
    <property type="project" value="UniProtKB-SubCell"/>
</dbReference>
<dbReference type="Gene3D" id="2.130.10.10">
    <property type="entry name" value="YVTN repeat-like/Quinoprotein amine dehydrogenase"/>
    <property type="match status" value="1"/>
</dbReference>
<evidence type="ECO:0000256" key="13">
    <source>
        <dbReference type="ARBA" id="ARBA00025471"/>
    </source>
</evidence>
<comment type="subcellular location">
    <subcellularLocation>
        <location evidence="1">Cytoplasmic vesicle</location>
        <location evidence="1">COPII-coated vesicle membrane</location>
        <topology evidence="1">Peripheral membrane protein</topology>
        <orientation evidence="1">Cytoplasmic side</orientation>
    </subcellularLocation>
    <subcellularLocation>
        <location evidence="2">Endoplasmic reticulum membrane</location>
        <topology evidence="2">Peripheral membrane protein</topology>
    </subcellularLocation>
</comment>
<dbReference type="PANTHER" id="PTHR13923:SF22">
    <property type="entry name" value="PROTEIN TRANSPORT PROTEIN SEC31B"/>
    <property type="match status" value="1"/>
</dbReference>
<evidence type="ECO:0000256" key="6">
    <source>
        <dbReference type="ARBA" id="ARBA00022574"/>
    </source>
</evidence>
<evidence type="ECO:0000256" key="5">
    <source>
        <dbReference type="ARBA" id="ARBA00022490"/>
    </source>
</evidence>
<evidence type="ECO:0000256" key="18">
    <source>
        <dbReference type="SAM" id="MobiDB-lite"/>
    </source>
</evidence>
<dbReference type="InterPro" id="IPR019775">
    <property type="entry name" value="WD40_repeat_CS"/>
</dbReference>
<dbReference type="GO" id="GO:0090110">
    <property type="term" value="P:COPII-coated vesicle cargo loading"/>
    <property type="evidence" value="ECO:0007669"/>
    <property type="project" value="TreeGrafter"/>
</dbReference>
<feature type="domain" description="Sec16 Sec23-binding" evidence="19">
    <location>
        <begin position="580"/>
        <end position="791"/>
    </location>
</feature>
<evidence type="ECO:0000256" key="11">
    <source>
        <dbReference type="ARBA" id="ARBA00023136"/>
    </source>
</evidence>
<keyword evidence="6 17" id="KW-0853">WD repeat</keyword>
<dbReference type="Gene3D" id="1.20.940.10">
    <property type="entry name" value="Functional domain of the splicing factor Prp18"/>
    <property type="match status" value="1"/>
</dbReference>
<evidence type="ECO:0000256" key="16">
    <source>
        <dbReference type="ARBA" id="ARBA00043112"/>
    </source>
</evidence>
<gene>
    <name evidence="20" type="primary">SEC31B</name>
    <name evidence="20" type="synonym">LOC109878102</name>
</gene>
<evidence type="ECO:0000256" key="4">
    <source>
        <dbReference type="ARBA" id="ARBA00022448"/>
    </source>
</evidence>
<evidence type="ECO:0000256" key="15">
    <source>
        <dbReference type="ARBA" id="ARBA00041470"/>
    </source>
</evidence>
<keyword evidence="9" id="KW-0931">ER-Golgi transport</keyword>
<evidence type="ECO:0000256" key="10">
    <source>
        <dbReference type="ARBA" id="ARBA00022927"/>
    </source>
</evidence>
<evidence type="ECO:0000256" key="8">
    <source>
        <dbReference type="ARBA" id="ARBA00022824"/>
    </source>
</evidence>
<comment type="similarity">
    <text evidence="3">Belongs to the WD repeat SEC31 family.</text>
</comment>
<dbReference type="Proteomes" id="UP000694557">
    <property type="component" value="Unassembled WGS sequence"/>
</dbReference>
<dbReference type="FunFam" id="2.130.10.10:FF:000009">
    <property type="entry name" value="Protein transport protein Sec31A isoform A"/>
    <property type="match status" value="1"/>
</dbReference>